<dbReference type="GeneID" id="65085607"/>
<name>A0A1L7ST38_FUSMA</name>
<sequence length="506" mass="56639">MQTGQLAQIHIGEGHGEVRSISQQSFDVASFSNEEARFQEKLLKACPANLWHKGSYTAGCPRPVLVGRHHQQQLENLHEALTAAITDVVQRWWSDRDARFPERMPLEAKEEEILRARQSIWIEGQVITGNLPQFSQCRGSWRPDFLVEDNSEREENYCITEINARFSFNGFMHEAYGQAATNESIESAETELMPATDPDTILEGLFNLFDPEYPLHLLKGAEKGIDIHMFIDAVQHRFGVKPRLISPADLRLFPDARSKSGFRLCCVIHDGDGQVSSTWRFVSPNGEICEEIHQVGLELHQRELLALEPEMLRQISLRCFNDMRTILLVHDKRMLGIVRQEIPKLVARGVVTAVQAEALRLGIVETLLPGSDELKDLLRMSFTSPDLRHGYILKPIRSGKGNGIIFGDDVTAPEWTSLLQALSPPGDVSAELCVVQRLITPREYDLVLRASNGMVRYPLVGTYHVSNGNLLGLGTWRASGGRIVAVSSGGSWICSVMKGEGEAREE</sequence>
<evidence type="ECO:0000313" key="2">
    <source>
        <dbReference type="Proteomes" id="UP000184255"/>
    </source>
</evidence>
<reference evidence="2" key="1">
    <citation type="journal article" date="2016" name="Genome Biol. Evol.">
        <title>Comparative 'omics' of the Fusarium fujikuroi species complex highlights differences in genetic potential and metabolite synthesis.</title>
        <authorList>
            <person name="Niehaus E.-M."/>
            <person name="Muensterkoetter M."/>
            <person name="Proctor R.H."/>
            <person name="Brown D.W."/>
            <person name="Sharon A."/>
            <person name="Idan Y."/>
            <person name="Oren-Young L."/>
            <person name="Sieber C.M."/>
            <person name="Novak O."/>
            <person name="Pencik A."/>
            <person name="Tarkowska D."/>
            <person name="Hromadova K."/>
            <person name="Freeman S."/>
            <person name="Maymon M."/>
            <person name="Elazar M."/>
            <person name="Youssef S.A."/>
            <person name="El-Shabrawy E.S.M."/>
            <person name="Shalaby A.B.A."/>
            <person name="Houterman P."/>
            <person name="Brock N.L."/>
            <person name="Burkhardt I."/>
            <person name="Tsavkelova E.A."/>
            <person name="Dickschat J.S."/>
            <person name="Galuszka P."/>
            <person name="Gueldener U."/>
            <person name="Tudzynski B."/>
        </authorList>
    </citation>
    <scope>NUCLEOTIDE SEQUENCE [LARGE SCALE GENOMIC DNA]</scope>
    <source>
        <strain evidence="2">MRC7560</strain>
    </source>
</reference>
<gene>
    <name evidence="1" type="ORF">FMAN_06343</name>
</gene>
<comment type="caution">
    <text evidence="1">The sequence shown here is derived from an EMBL/GenBank/DDBJ whole genome shotgun (WGS) entry which is preliminary data.</text>
</comment>
<keyword evidence="2" id="KW-1185">Reference proteome</keyword>
<dbReference type="EMBL" id="FCQH01000002">
    <property type="protein sequence ID" value="CVK86366.1"/>
    <property type="molecule type" value="Genomic_DNA"/>
</dbReference>
<dbReference type="AlphaFoldDB" id="A0A1L7ST38"/>
<evidence type="ECO:0000313" key="1">
    <source>
        <dbReference type="EMBL" id="CVK86366.1"/>
    </source>
</evidence>
<organism evidence="1 2">
    <name type="scientific">Fusarium mangiferae</name>
    <name type="common">Mango malformation disease fungus</name>
    <dbReference type="NCBI Taxonomy" id="192010"/>
    <lineage>
        <taxon>Eukaryota</taxon>
        <taxon>Fungi</taxon>
        <taxon>Dikarya</taxon>
        <taxon>Ascomycota</taxon>
        <taxon>Pezizomycotina</taxon>
        <taxon>Sordariomycetes</taxon>
        <taxon>Hypocreomycetidae</taxon>
        <taxon>Hypocreales</taxon>
        <taxon>Nectriaceae</taxon>
        <taxon>Fusarium</taxon>
        <taxon>Fusarium fujikuroi species complex</taxon>
    </lineage>
</organism>
<dbReference type="RefSeq" id="XP_041677906.1">
    <property type="nucleotide sequence ID" value="XM_041826889.1"/>
</dbReference>
<dbReference type="Proteomes" id="UP000184255">
    <property type="component" value="Unassembled WGS sequence"/>
</dbReference>
<accession>A0A1L7ST38</accession>
<proteinExistence type="predicted"/>
<dbReference type="VEuPathDB" id="FungiDB:FMAN_06343"/>
<dbReference type="SUPFAM" id="SSF56059">
    <property type="entry name" value="Glutathione synthetase ATP-binding domain-like"/>
    <property type="match status" value="1"/>
</dbReference>
<protein>
    <submittedName>
        <fullName evidence="1">Related to multidrug transporter (Yeast bile transporter)</fullName>
    </submittedName>
</protein>